<evidence type="ECO:0000313" key="1">
    <source>
        <dbReference type="EMBL" id="KAL2613339.1"/>
    </source>
</evidence>
<comment type="caution">
    <text evidence="1">The sequence shown here is derived from an EMBL/GenBank/DDBJ whole genome shotgun (WGS) entry which is preliminary data.</text>
</comment>
<accession>A0ABD1XWL2</accession>
<reference evidence="1 2" key="1">
    <citation type="submission" date="2024-09" db="EMBL/GenBank/DDBJ databases">
        <title>Chromosome-scale assembly of Riccia fluitans.</title>
        <authorList>
            <person name="Paukszto L."/>
            <person name="Sawicki J."/>
            <person name="Karawczyk K."/>
            <person name="Piernik-Szablinska J."/>
            <person name="Szczecinska M."/>
            <person name="Mazdziarz M."/>
        </authorList>
    </citation>
    <scope>NUCLEOTIDE SEQUENCE [LARGE SCALE GENOMIC DNA]</scope>
    <source>
        <strain evidence="1">Rf_01</strain>
        <tissue evidence="1">Aerial parts of the thallus</tissue>
    </source>
</reference>
<sequence length="131" mass="13678">MSARTSKAALSGPGAELGYIRLISSSMYPSPVNPLGLMRPPGRPFSLGVRSGHFALIFMLSVLFGDRDTSYQCCHCNFFFSHAMAARLFASIVVCDAAIESGVLTAACVTATCPNTQSTIGPLPVVTGTGS</sequence>
<proteinExistence type="predicted"/>
<dbReference type="Proteomes" id="UP001605036">
    <property type="component" value="Unassembled WGS sequence"/>
</dbReference>
<dbReference type="EMBL" id="JBHFFA010000007">
    <property type="protein sequence ID" value="KAL2613339.1"/>
    <property type="molecule type" value="Genomic_DNA"/>
</dbReference>
<name>A0ABD1XWL2_9MARC</name>
<gene>
    <name evidence="1" type="ORF">R1flu_025031</name>
</gene>
<evidence type="ECO:0000313" key="2">
    <source>
        <dbReference type="Proteomes" id="UP001605036"/>
    </source>
</evidence>
<dbReference type="AlphaFoldDB" id="A0ABD1XWL2"/>
<protein>
    <submittedName>
        <fullName evidence="1">Uncharacterized protein</fullName>
    </submittedName>
</protein>
<keyword evidence="2" id="KW-1185">Reference proteome</keyword>
<organism evidence="1 2">
    <name type="scientific">Riccia fluitans</name>
    <dbReference type="NCBI Taxonomy" id="41844"/>
    <lineage>
        <taxon>Eukaryota</taxon>
        <taxon>Viridiplantae</taxon>
        <taxon>Streptophyta</taxon>
        <taxon>Embryophyta</taxon>
        <taxon>Marchantiophyta</taxon>
        <taxon>Marchantiopsida</taxon>
        <taxon>Marchantiidae</taxon>
        <taxon>Marchantiales</taxon>
        <taxon>Ricciaceae</taxon>
        <taxon>Riccia</taxon>
    </lineage>
</organism>